<feature type="transmembrane region" description="Helical" evidence="1">
    <location>
        <begin position="17"/>
        <end position="39"/>
    </location>
</feature>
<proteinExistence type="predicted"/>
<organism evidence="2 3">
    <name type="scientific">Pleurotus ostreatus (strain PC15)</name>
    <name type="common">Oyster mushroom</name>
    <dbReference type="NCBI Taxonomy" id="1137138"/>
    <lineage>
        <taxon>Eukaryota</taxon>
        <taxon>Fungi</taxon>
        <taxon>Dikarya</taxon>
        <taxon>Basidiomycota</taxon>
        <taxon>Agaricomycotina</taxon>
        <taxon>Agaricomycetes</taxon>
        <taxon>Agaricomycetidae</taxon>
        <taxon>Agaricales</taxon>
        <taxon>Pleurotineae</taxon>
        <taxon>Pleurotaceae</taxon>
        <taxon>Pleurotus</taxon>
    </lineage>
</organism>
<dbReference type="OrthoDB" id="3362027at2759"/>
<feature type="transmembrane region" description="Helical" evidence="1">
    <location>
        <begin position="80"/>
        <end position="103"/>
    </location>
</feature>
<dbReference type="STRING" id="1137138.A0A067NLN6"/>
<keyword evidence="1" id="KW-0472">Membrane</keyword>
<sequence length="185" mass="20317">MAYVRSRKFCCCLPVRFGVFVIAILGMAGGGVITVAGIMQATKTSGNKLALIIQIIIYGLLALLSIFGLIGAIGKIRGFISAYFTMLTALLAFSICSGAYSLYRLFNDKQGAIDDCIGDSDSKLQKTACEKGAGLMRGIMVGLFIVVWLIQIWGCFIVNSYSKQLWEEEDANYVRKDTEARRPQW</sequence>
<accession>A0A067NLN6</accession>
<dbReference type="AlphaFoldDB" id="A0A067NLN6"/>
<evidence type="ECO:0000313" key="2">
    <source>
        <dbReference type="EMBL" id="KDQ27920.1"/>
    </source>
</evidence>
<dbReference type="InParanoid" id="A0A067NLN6"/>
<reference evidence="3" key="1">
    <citation type="journal article" date="2014" name="Proc. Natl. Acad. Sci. U.S.A.">
        <title>Extensive sampling of basidiomycete genomes demonstrates inadequacy of the white-rot/brown-rot paradigm for wood decay fungi.</title>
        <authorList>
            <person name="Riley R."/>
            <person name="Salamov A.A."/>
            <person name="Brown D.W."/>
            <person name="Nagy L.G."/>
            <person name="Floudas D."/>
            <person name="Held B.W."/>
            <person name="Levasseur A."/>
            <person name="Lombard V."/>
            <person name="Morin E."/>
            <person name="Otillar R."/>
            <person name="Lindquist E.A."/>
            <person name="Sun H."/>
            <person name="LaButti K.M."/>
            <person name="Schmutz J."/>
            <person name="Jabbour D."/>
            <person name="Luo H."/>
            <person name="Baker S.E."/>
            <person name="Pisabarro A.G."/>
            <person name="Walton J.D."/>
            <person name="Blanchette R.A."/>
            <person name="Henrissat B."/>
            <person name="Martin F."/>
            <person name="Cullen D."/>
            <person name="Hibbett D.S."/>
            <person name="Grigoriev I.V."/>
        </authorList>
    </citation>
    <scope>NUCLEOTIDE SEQUENCE [LARGE SCALE GENOMIC DNA]</scope>
    <source>
        <strain evidence="3">PC15</strain>
    </source>
</reference>
<keyword evidence="1" id="KW-0812">Transmembrane</keyword>
<protein>
    <recommendedName>
        <fullName evidence="4">MARVEL domain-containing protein</fullName>
    </recommendedName>
</protein>
<evidence type="ECO:0000256" key="1">
    <source>
        <dbReference type="SAM" id="Phobius"/>
    </source>
</evidence>
<evidence type="ECO:0008006" key="4">
    <source>
        <dbReference type="Google" id="ProtNLM"/>
    </source>
</evidence>
<name>A0A067NLN6_PLEO1</name>
<feature type="transmembrane region" description="Helical" evidence="1">
    <location>
        <begin position="141"/>
        <end position="161"/>
    </location>
</feature>
<gene>
    <name evidence="2" type="ORF">PLEOSDRAFT_1104593</name>
</gene>
<dbReference type="EMBL" id="KL198008">
    <property type="protein sequence ID" value="KDQ27920.1"/>
    <property type="molecule type" value="Genomic_DNA"/>
</dbReference>
<evidence type="ECO:0000313" key="3">
    <source>
        <dbReference type="Proteomes" id="UP000027073"/>
    </source>
</evidence>
<keyword evidence="1" id="KW-1133">Transmembrane helix</keyword>
<feature type="transmembrane region" description="Helical" evidence="1">
    <location>
        <begin position="51"/>
        <end position="74"/>
    </location>
</feature>
<dbReference type="HOGENOM" id="CLU_083659_2_0_1"/>
<dbReference type="VEuPathDB" id="FungiDB:PLEOSDRAFT_1104593"/>
<dbReference type="Proteomes" id="UP000027073">
    <property type="component" value="Unassembled WGS sequence"/>
</dbReference>